<dbReference type="Gene3D" id="3.40.50.1950">
    <property type="entry name" value="Flavin prenyltransferase-like"/>
    <property type="match status" value="1"/>
</dbReference>
<dbReference type="RefSeq" id="WP_009650420.1">
    <property type="nucleotide sequence ID" value="NC_009715.2"/>
</dbReference>
<dbReference type="Pfam" id="PF02441">
    <property type="entry name" value="Flavoprotein"/>
    <property type="match status" value="1"/>
</dbReference>
<name>A7GYG8_CAMC5</name>
<keyword evidence="3 5" id="KW-0288">FMN</keyword>
<feature type="binding site" evidence="5">
    <location>
        <begin position="113"/>
        <end position="116"/>
    </location>
    <ligand>
        <name>FMN</name>
        <dbReference type="ChEBI" id="CHEBI:58210"/>
    </ligand>
</feature>
<accession>A7GYG8</accession>
<feature type="binding site" evidence="5">
    <location>
        <position position="178"/>
    </location>
    <ligand>
        <name>dimethylallyl phosphate</name>
        <dbReference type="ChEBI" id="CHEBI:88052"/>
    </ligand>
</feature>
<dbReference type="EC" id="2.5.1.129" evidence="5"/>
<dbReference type="GO" id="GO:0016829">
    <property type="term" value="F:lyase activity"/>
    <property type="evidence" value="ECO:0007669"/>
    <property type="project" value="UniProtKB-KW"/>
</dbReference>
<evidence type="ECO:0000256" key="5">
    <source>
        <dbReference type="HAMAP-Rule" id="MF_01984"/>
    </source>
</evidence>
<feature type="domain" description="Flavoprotein" evidence="6">
    <location>
        <begin position="2"/>
        <end position="199"/>
    </location>
</feature>
<dbReference type="HOGENOM" id="CLU_074522_0_1_7"/>
<evidence type="ECO:0000256" key="3">
    <source>
        <dbReference type="ARBA" id="ARBA00022643"/>
    </source>
</evidence>
<keyword evidence="2 5" id="KW-0285">Flavoprotein</keyword>
<dbReference type="NCBIfam" id="NF004685">
    <property type="entry name" value="PRK06029.1"/>
    <property type="match status" value="1"/>
</dbReference>
<dbReference type="GO" id="GO:0106141">
    <property type="term" value="F:flavin prenyltransferase activity"/>
    <property type="evidence" value="ECO:0007669"/>
    <property type="project" value="UniProtKB-EC"/>
</dbReference>
<sequence>MKKVIVAITGASGVCLGFDFLKVAVKFCEIHCVISKNAMRVLNDEMGIILDTHSMNPAKKGIVLASSASLNNALNLDAVFRSPNAKFYDDEDIGAALASGSFGADAMMIAPCSINTLAKISCGLADTLITRAAAVMLKERKRLVLGVRETPFSTISLRQMSELSELGVIIAPPILGYYAHADTLSDMQNFIIGKWLDALGIENEIYKRWKI</sequence>
<evidence type="ECO:0000256" key="1">
    <source>
        <dbReference type="ARBA" id="ARBA00022602"/>
    </source>
</evidence>
<dbReference type="EMBL" id="CP000767">
    <property type="protein sequence ID" value="EAU00148.1"/>
    <property type="molecule type" value="Genomic_DNA"/>
</dbReference>
<comment type="caution">
    <text evidence="5">Lacks conserved residue(s) required for the propagation of feature annotation.</text>
</comment>
<evidence type="ECO:0000259" key="6">
    <source>
        <dbReference type="Pfam" id="PF02441"/>
    </source>
</evidence>
<keyword evidence="1 5" id="KW-0637">Prenyltransferase</keyword>
<feature type="binding site" evidence="5">
    <location>
        <begin position="10"/>
        <end position="12"/>
    </location>
    <ligand>
        <name>FMN</name>
        <dbReference type="ChEBI" id="CHEBI:58210"/>
    </ligand>
</feature>
<dbReference type="STRING" id="360105.CCV52592_1096"/>
<feature type="binding site" evidence="5">
    <location>
        <position position="35"/>
    </location>
    <ligand>
        <name>FMN</name>
        <dbReference type="ChEBI" id="CHEBI:58210"/>
    </ligand>
</feature>
<evidence type="ECO:0000256" key="2">
    <source>
        <dbReference type="ARBA" id="ARBA00022630"/>
    </source>
</evidence>
<dbReference type="Proteomes" id="UP000006380">
    <property type="component" value="Chromosome"/>
</dbReference>
<organism evidence="7 8">
    <name type="scientific">Campylobacter curvus (strain 525.92)</name>
    <dbReference type="NCBI Taxonomy" id="360105"/>
    <lineage>
        <taxon>Bacteria</taxon>
        <taxon>Pseudomonadati</taxon>
        <taxon>Campylobacterota</taxon>
        <taxon>Epsilonproteobacteria</taxon>
        <taxon>Campylobacterales</taxon>
        <taxon>Campylobacteraceae</taxon>
        <taxon>Campylobacter</taxon>
    </lineage>
</organism>
<feature type="binding site" evidence="5">
    <location>
        <position position="148"/>
    </location>
    <ligand>
        <name>FMN</name>
        <dbReference type="ChEBI" id="CHEBI:58210"/>
    </ligand>
</feature>
<evidence type="ECO:0000313" key="8">
    <source>
        <dbReference type="Proteomes" id="UP000006380"/>
    </source>
</evidence>
<keyword evidence="7" id="KW-0456">Lyase</keyword>
<protein>
    <recommendedName>
        <fullName evidence="5">Flavin prenyltransferase UbiX</fullName>
        <ecNumber evidence="5">2.5.1.129</ecNumber>
    </recommendedName>
</protein>
<dbReference type="KEGG" id="ccv:CCV52592_1096"/>
<proteinExistence type="inferred from homology"/>
<dbReference type="SUPFAM" id="SSF52507">
    <property type="entry name" value="Homo-oligomeric flavin-containing Cys decarboxylases, HFCD"/>
    <property type="match status" value="1"/>
</dbReference>
<comment type="catalytic activity">
    <reaction evidence="5">
        <text>dimethylallyl phosphate + FMNH2 = prenylated FMNH2 + phosphate</text>
        <dbReference type="Rhea" id="RHEA:37743"/>
        <dbReference type="ChEBI" id="CHEBI:43474"/>
        <dbReference type="ChEBI" id="CHEBI:57618"/>
        <dbReference type="ChEBI" id="CHEBI:87467"/>
        <dbReference type="ChEBI" id="CHEBI:88052"/>
        <dbReference type="EC" id="2.5.1.129"/>
    </reaction>
</comment>
<dbReference type="InterPro" id="IPR004507">
    <property type="entry name" value="UbiX-like"/>
</dbReference>
<feature type="binding site" evidence="5">
    <location>
        <position position="194"/>
    </location>
    <ligand>
        <name>dimethylallyl phosphate</name>
        <dbReference type="ChEBI" id="CHEBI:88052"/>
    </ligand>
</feature>
<comment type="function">
    <text evidence="5">Flavin prenyltransferase that catalyzes the synthesis of the prenylated FMN cofactor (prenyl-FMN) for 4-hydroxy-3-polyprenylbenzoic acid decarboxylase UbiD. The prenyltransferase is metal-independent and links a dimethylallyl moiety from dimethylallyl monophosphate (DMAP) to the flavin N5 and C6 atoms of FMN.</text>
</comment>
<keyword evidence="4 5" id="KW-0808">Transferase</keyword>
<dbReference type="NCBIfam" id="TIGR00421">
    <property type="entry name" value="ubiX_pad"/>
    <property type="match status" value="1"/>
</dbReference>
<comment type="similarity">
    <text evidence="5">Belongs to the UbiX/PAD1 family.</text>
</comment>
<dbReference type="HAMAP" id="MF_01984">
    <property type="entry name" value="ubiX_pad"/>
    <property type="match status" value="1"/>
</dbReference>
<dbReference type="InterPro" id="IPR003382">
    <property type="entry name" value="Flavoprotein"/>
</dbReference>
<reference evidence="7" key="1">
    <citation type="submission" date="2016-07" db="EMBL/GenBank/DDBJ databases">
        <title>Comparative genomics of the Campylobacter concisus group.</title>
        <authorList>
            <person name="Miller W.G."/>
            <person name="Yee E."/>
            <person name="Chapman M.H."/>
            <person name="Huynh S."/>
            <person name="Bono J.L."/>
            <person name="On S.L.W."/>
            <person name="StLeger J."/>
            <person name="Foster G."/>
            <person name="Parker C.T."/>
        </authorList>
    </citation>
    <scope>NUCLEOTIDE SEQUENCE</scope>
    <source>
        <strain evidence="7">525.92</strain>
    </source>
</reference>
<gene>
    <name evidence="5 7" type="primary">ubiX</name>
    <name evidence="7" type="ORF">CCV52592_1096</name>
</gene>
<evidence type="ECO:0000313" key="7">
    <source>
        <dbReference type="EMBL" id="EAU00148.1"/>
    </source>
</evidence>
<evidence type="ECO:0000256" key="4">
    <source>
        <dbReference type="ARBA" id="ARBA00022679"/>
    </source>
</evidence>
<dbReference type="OrthoDB" id="9781577at2"/>
<keyword evidence="8" id="KW-1185">Reference proteome</keyword>
<dbReference type="AlphaFoldDB" id="A7GYG8"/>
<dbReference type="InterPro" id="IPR036551">
    <property type="entry name" value="Flavin_trans-like"/>
</dbReference>